<evidence type="ECO:0008006" key="4">
    <source>
        <dbReference type="Google" id="ProtNLM"/>
    </source>
</evidence>
<dbReference type="Proteomes" id="UP000031523">
    <property type="component" value="Chromosome"/>
</dbReference>
<dbReference type="AlphaFoldDB" id="A0A0B5ET55"/>
<proteinExistence type="predicted"/>
<evidence type="ECO:0000313" key="2">
    <source>
        <dbReference type="EMBL" id="AJE84849.1"/>
    </source>
</evidence>
<dbReference type="InterPro" id="IPR025968">
    <property type="entry name" value="YwqJ_deaminase"/>
</dbReference>
<evidence type="ECO:0000313" key="3">
    <source>
        <dbReference type="Proteomes" id="UP000031523"/>
    </source>
</evidence>
<protein>
    <recommendedName>
        <fullName evidence="4">YwqJ-like deaminase</fullName>
    </recommendedName>
</protein>
<name>A0A0B5ET55_STRA4</name>
<feature type="region of interest" description="Disordered" evidence="1">
    <location>
        <begin position="1"/>
        <end position="74"/>
    </location>
</feature>
<dbReference type="Pfam" id="PF14431">
    <property type="entry name" value="YwqJ-deaminase"/>
    <property type="match status" value="1"/>
</dbReference>
<dbReference type="KEGG" id="sals:SLNWT_4473"/>
<sequence>MNTTGTTTEGTGPTDPAGTTRHPETAGTRHPETPGTRPPEPAGTRHPEPPEGGHDPRVGWSTTHTPPPPRLTARRDGILPAIAAALTLPGADTPGLTGTATRADRPPALHHLVQDFLDALPTAARDRFTGRCAEALLLSRHLTAADAQRSKRAQRKPMTNGEARKTLKNARLTTRHIREDGDPLHGGYAPPCRACTALAAHFGISLDDPARP</sequence>
<evidence type="ECO:0000256" key="1">
    <source>
        <dbReference type="SAM" id="MobiDB-lite"/>
    </source>
</evidence>
<feature type="compositionally biased region" description="Low complexity" evidence="1">
    <location>
        <begin position="1"/>
        <end position="20"/>
    </location>
</feature>
<dbReference type="EMBL" id="CP010519">
    <property type="protein sequence ID" value="AJE84849.1"/>
    <property type="molecule type" value="Genomic_DNA"/>
</dbReference>
<feature type="region of interest" description="Disordered" evidence="1">
    <location>
        <begin position="144"/>
        <end position="167"/>
    </location>
</feature>
<reference evidence="2 3" key="1">
    <citation type="submission" date="2015-01" db="EMBL/GenBank/DDBJ databases">
        <title>Enhanced salinomycin production by adjusting the supply of polyketide extender units in Streptomyce albus DSM 41398.</title>
        <authorList>
            <person name="Lu C."/>
        </authorList>
    </citation>
    <scope>NUCLEOTIDE SEQUENCE [LARGE SCALE GENOMIC DNA]</scope>
    <source>
        <strain evidence="3">ATCC 21838 / DSM 41398 / FERM P-419 / JCM 4703 / NBRC 107858</strain>
    </source>
</reference>
<organism evidence="2 3">
    <name type="scientific">Streptomyces albus (strain ATCC 21838 / DSM 41398 / FERM P-419 / JCM 4703 / NBRC 107858)</name>
    <dbReference type="NCBI Taxonomy" id="1081613"/>
    <lineage>
        <taxon>Bacteria</taxon>
        <taxon>Bacillati</taxon>
        <taxon>Actinomycetota</taxon>
        <taxon>Actinomycetes</taxon>
        <taxon>Kitasatosporales</taxon>
        <taxon>Streptomycetaceae</taxon>
        <taxon>Streptomyces</taxon>
    </lineage>
</organism>
<feature type="compositionally biased region" description="Basic and acidic residues" evidence="1">
    <location>
        <begin position="21"/>
        <end position="32"/>
    </location>
</feature>
<feature type="compositionally biased region" description="Basic and acidic residues" evidence="1">
    <location>
        <begin position="43"/>
        <end position="57"/>
    </location>
</feature>
<accession>A0A0B5ET55</accession>
<gene>
    <name evidence="2" type="ORF">SLNWT_4473</name>
</gene>
<keyword evidence="3" id="KW-1185">Reference proteome</keyword>